<comment type="caution">
    <text evidence="2">The sequence shown here is derived from an EMBL/GenBank/DDBJ whole genome shotgun (WGS) entry which is preliminary data.</text>
</comment>
<organism evidence="2 3">
    <name type="scientific">Pontibacillus salipaludis</name>
    <dbReference type="NCBI Taxonomy" id="1697394"/>
    <lineage>
        <taxon>Bacteria</taxon>
        <taxon>Bacillati</taxon>
        <taxon>Bacillota</taxon>
        <taxon>Bacilli</taxon>
        <taxon>Bacillales</taxon>
        <taxon>Bacillaceae</taxon>
        <taxon>Pontibacillus</taxon>
    </lineage>
</organism>
<gene>
    <name evidence="2" type="ORF">GCM10011389_14060</name>
</gene>
<evidence type="ECO:0000256" key="1">
    <source>
        <dbReference type="SAM" id="Coils"/>
    </source>
</evidence>
<name>A0ABQ1PYM5_9BACI</name>
<keyword evidence="1" id="KW-0175">Coiled coil</keyword>
<sequence>MNDYQKLRQMDQVFKEHFQFLGEAITKAEEIEDEQEKKREARLCLRQAEKGLKKLRKITVTKYARPVRKTTVSLAESMTQRARMVYRGKSEKADTMLPIISERTESMLRAIREYVERTGGDSDV</sequence>
<reference evidence="3" key="1">
    <citation type="journal article" date="2019" name="Int. J. Syst. Evol. Microbiol.">
        <title>The Global Catalogue of Microorganisms (GCM) 10K type strain sequencing project: providing services to taxonomists for standard genome sequencing and annotation.</title>
        <authorList>
            <consortium name="The Broad Institute Genomics Platform"/>
            <consortium name="The Broad Institute Genome Sequencing Center for Infectious Disease"/>
            <person name="Wu L."/>
            <person name="Ma J."/>
        </authorList>
    </citation>
    <scope>NUCLEOTIDE SEQUENCE [LARGE SCALE GENOMIC DNA]</scope>
    <source>
        <strain evidence="3">CGMCC 1.15353</strain>
    </source>
</reference>
<accession>A0ABQ1PYM5</accession>
<dbReference type="EMBL" id="BMIN01000004">
    <property type="protein sequence ID" value="GGD07705.1"/>
    <property type="molecule type" value="Genomic_DNA"/>
</dbReference>
<proteinExistence type="predicted"/>
<dbReference type="Proteomes" id="UP000642571">
    <property type="component" value="Unassembled WGS sequence"/>
</dbReference>
<evidence type="ECO:0000313" key="3">
    <source>
        <dbReference type="Proteomes" id="UP000642571"/>
    </source>
</evidence>
<keyword evidence="3" id="KW-1185">Reference proteome</keyword>
<protein>
    <submittedName>
        <fullName evidence="2">Uncharacterized protein</fullName>
    </submittedName>
</protein>
<feature type="coiled-coil region" evidence="1">
    <location>
        <begin position="21"/>
        <end position="51"/>
    </location>
</feature>
<dbReference type="RefSeq" id="WP_188652195.1">
    <property type="nucleotide sequence ID" value="NZ_BMIN01000004.1"/>
</dbReference>
<evidence type="ECO:0000313" key="2">
    <source>
        <dbReference type="EMBL" id="GGD07705.1"/>
    </source>
</evidence>